<dbReference type="InterPro" id="IPR027417">
    <property type="entry name" value="P-loop_NTPase"/>
</dbReference>
<evidence type="ECO:0000259" key="1">
    <source>
        <dbReference type="Pfam" id="PF13521"/>
    </source>
</evidence>
<protein>
    <submittedName>
        <fullName evidence="2">ATP-binding protein</fullName>
    </submittedName>
</protein>
<reference evidence="2 3" key="1">
    <citation type="submission" date="2022-06" db="EMBL/GenBank/DDBJ databases">
        <authorList>
            <person name="Xuan X."/>
        </authorList>
    </citation>
    <scope>NUCLEOTIDE SEQUENCE [LARGE SCALE GENOMIC DNA]</scope>
    <source>
        <strain evidence="2 3">2V75</strain>
    </source>
</reference>
<keyword evidence="2" id="KW-0547">Nucleotide-binding</keyword>
<sequence>MARRIVITGGPGTGKTALVRELEGRGYVCFHEIIREMTLEAKKGRDGTEPLINPLAFVSDPYAFNRKILHGRMQQYQHASQLQEPFVFYDRGIPDVIAYMDYFGQGYCEEFTGPCQDLRYDAAILLPPWEEIYTRDEARLESFQQACEIHDYLARSYARCGYRVQTLPSGSVKDRAENLLGMIQQWYG</sequence>
<organism evidence="2 3">
    <name type="scientific">Robiginitalea marina</name>
    <dbReference type="NCBI Taxonomy" id="2954105"/>
    <lineage>
        <taxon>Bacteria</taxon>
        <taxon>Pseudomonadati</taxon>
        <taxon>Bacteroidota</taxon>
        <taxon>Flavobacteriia</taxon>
        <taxon>Flavobacteriales</taxon>
        <taxon>Flavobacteriaceae</taxon>
        <taxon>Robiginitalea</taxon>
    </lineage>
</organism>
<feature type="domain" description="NadR/Ttd14 AAA" evidence="1">
    <location>
        <begin position="4"/>
        <end position="175"/>
    </location>
</feature>
<dbReference type="SUPFAM" id="SSF52540">
    <property type="entry name" value="P-loop containing nucleoside triphosphate hydrolases"/>
    <property type="match status" value="1"/>
</dbReference>
<keyword evidence="3" id="KW-1185">Reference proteome</keyword>
<name>A0ABT1AU27_9FLAO</name>
<dbReference type="Pfam" id="PF13521">
    <property type="entry name" value="AAA_28"/>
    <property type="match status" value="1"/>
</dbReference>
<evidence type="ECO:0000313" key="3">
    <source>
        <dbReference type="Proteomes" id="UP001206312"/>
    </source>
</evidence>
<proteinExistence type="predicted"/>
<comment type="caution">
    <text evidence="2">The sequence shown here is derived from an EMBL/GenBank/DDBJ whole genome shotgun (WGS) entry which is preliminary data.</text>
</comment>
<dbReference type="InterPro" id="IPR038727">
    <property type="entry name" value="NadR/Ttd14_AAA_dom"/>
</dbReference>
<gene>
    <name evidence="2" type="ORF">NG653_00780</name>
</gene>
<dbReference type="Gene3D" id="3.40.50.300">
    <property type="entry name" value="P-loop containing nucleotide triphosphate hydrolases"/>
    <property type="match status" value="1"/>
</dbReference>
<dbReference type="Proteomes" id="UP001206312">
    <property type="component" value="Unassembled WGS sequence"/>
</dbReference>
<dbReference type="GO" id="GO:0005524">
    <property type="term" value="F:ATP binding"/>
    <property type="evidence" value="ECO:0007669"/>
    <property type="project" value="UniProtKB-KW"/>
</dbReference>
<accession>A0ABT1AU27</accession>
<keyword evidence="2" id="KW-0067">ATP-binding</keyword>
<evidence type="ECO:0000313" key="2">
    <source>
        <dbReference type="EMBL" id="MCO5723369.1"/>
    </source>
</evidence>
<dbReference type="RefSeq" id="WP_252739747.1">
    <property type="nucleotide sequence ID" value="NZ_JAMXIB010000001.1"/>
</dbReference>
<dbReference type="EMBL" id="JAMXIB010000001">
    <property type="protein sequence ID" value="MCO5723369.1"/>
    <property type="molecule type" value="Genomic_DNA"/>
</dbReference>